<evidence type="ECO:0000313" key="2">
    <source>
        <dbReference type="EMBL" id="RAL64853.1"/>
    </source>
</evidence>
<evidence type="ECO:0000313" key="3">
    <source>
        <dbReference type="Proteomes" id="UP000249056"/>
    </source>
</evidence>
<feature type="region of interest" description="Disordered" evidence="1">
    <location>
        <begin position="13"/>
        <end position="42"/>
    </location>
</feature>
<accession>A0A395IZJ0</accession>
<keyword evidence="3" id="KW-1185">Reference proteome</keyword>
<dbReference type="AlphaFoldDB" id="A0A395IZJ0"/>
<dbReference type="OrthoDB" id="3693942at2759"/>
<name>A0A395IZJ0_9HELO</name>
<comment type="caution">
    <text evidence="2">The sequence shown here is derived from an EMBL/GenBank/DDBJ whole genome shotgun (WGS) entry which is preliminary data.</text>
</comment>
<evidence type="ECO:0000256" key="1">
    <source>
        <dbReference type="SAM" id="MobiDB-lite"/>
    </source>
</evidence>
<proteinExistence type="predicted"/>
<sequence length="279" mass="31929">MASTALTSKHPVIRPVPPLNLGNMPFAGEGDPDETLEKAKKDREVGTAAQYINFPRDIPEEARELLIKYEKAILSYRSWASLRWWNTTYASGTVPQDGSVEATAKRVGYCARVAEYDMKNTPWLAMTKSEIKNKTISTSTRTFHAVLVDAILEGFVALPSSAYDVLENVFKVLTTAVNTRSKISDNIQQYIISERYEYSVVTRTIRSFIRTSMFEITQEMVEINRKKSSSTTINVAISYNEYEAQFNMDDWEYASDKIEEWKKKKMEDYVEDDTIEVPF</sequence>
<dbReference type="Proteomes" id="UP000249056">
    <property type="component" value="Unassembled WGS sequence"/>
</dbReference>
<organism evidence="2 3">
    <name type="scientific">Monilinia fructigena</name>
    <dbReference type="NCBI Taxonomy" id="38457"/>
    <lineage>
        <taxon>Eukaryota</taxon>
        <taxon>Fungi</taxon>
        <taxon>Dikarya</taxon>
        <taxon>Ascomycota</taxon>
        <taxon>Pezizomycotina</taxon>
        <taxon>Leotiomycetes</taxon>
        <taxon>Helotiales</taxon>
        <taxon>Sclerotiniaceae</taxon>
        <taxon>Monilinia</taxon>
    </lineage>
</organism>
<reference evidence="2 3" key="1">
    <citation type="submission" date="2018-06" db="EMBL/GenBank/DDBJ databases">
        <title>Genome Sequence of the Brown Rot Fungal Pathogen Monilinia fructigena.</title>
        <authorList>
            <person name="Landi L."/>
            <person name="De Miccolis Angelini R.M."/>
            <person name="Pollastro S."/>
            <person name="Abate D."/>
            <person name="Faretra F."/>
            <person name="Romanazzi G."/>
        </authorList>
    </citation>
    <scope>NUCLEOTIDE SEQUENCE [LARGE SCALE GENOMIC DNA]</scope>
    <source>
        <strain evidence="2 3">Mfrg269</strain>
    </source>
</reference>
<dbReference type="EMBL" id="QKRW01000012">
    <property type="protein sequence ID" value="RAL64853.1"/>
    <property type="molecule type" value="Genomic_DNA"/>
</dbReference>
<protein>
    <submittedName>
        <fullName evidence="2">Uncharacterized protein</fullName>
    </submittedName>
</protein>
<gene>
    <name evidence="2" type="ORF">DID88_001449</name>
</gene>